<keyword evidence="5" id="KW-0030">Aminoacyl-tRNA synthetase</keyword>
<evidence type="ECO:0000313" key="8">
    <source>
        <dbReference type="Proteomes" id="UP000696485"/>
    </source>
</evidence>
<evidence type="ECO:0000256" key="4">
    <source>
        <dbReference type="ARBA" id="ARBA00022917"/>
    </source>
</evidence>
<dbReference type="InterPro" id="IPR002305">
    <property type="entry name" value="aa-tRNA-synth_Ic"/>
</dbReference>
<dbReference type="SUPFAM" id="SSF52374">
    <property type="entry name" value="Nucleotidylyl transferase"/>
    <property type="match status" value="1"/>
</dbReference>
<dbReference type="PANTHER" id="PTHR11766:SF0">
    <property type="entry name" value="TYROSINE--TRNA LIGASE, MITOCHONDRIAL"/>
    <property type="match status" value="1"/>
</dbReference>
<dbReference type="GO" id="GO:0005829">
    <property type="term" value="C:cytosol"/>
    <property type="evidence" value="ECO:0007669"/>
    <property type="project" value="TreeGrafter"/>
</dbReference>
<evidence type="ECO:0000256" key="6">
    <source>
        <dbReference type="ARBA" id="ARBA00048248"/>
    </source>
</evidence>
<dbReference type="GO" id="GO:0005739">
    <property type="term" value="C:mitochondrion"/>
    <property type="evidence" value="ECO:0007669"/>
    <property type="project" value="TreeGrafter"/>
</dbReference>
<comment type="caution">
    <text evidence="7">The sequence shown here is derived from an EMBL/GenBank/DDBJ whole genome shotgun (WGS) entry which is preliminary data.</text>
</comment>
<gene>
    <name evidence="7" type="primary">MSY1_2</name>
    <name evidence="7" type="ORF">BG006_010916</name>
</gene>
<dbReference type="Pfam" id="PF00579">
    <property type="entry name" value="tRNA-synt_1b"/>
    <property type="match status" value="1"/>
</dbReference>
<keyword evidence="1" id="KW-0436">Ligase</keyword>
<dbReference type="AlphaFoldDB" id="A0A9P5SU84"/>
<dbReference type="Gene3D" id="3.40.50.620">
    <property type="entry name" value="HUPs"/>
    <property type="match status" value="1"/>
</dbReference>
<comment type="catalytic activity">
    <reaction evidence="6">
        <text>tRNA(Tyr) + L-tyrosine + ATP = L-tyrosyl-tRNA(Tyr) + AMP + diphosphate + H(+)</text>
        <dbReference type="Rhea" id="RHEA:10220"/>
        <dbReference type="Rhea" id="RHEA-COMP:9706"/>
        <dbReference type="Rhea" id="RHEA-COMP:9707"/>
        <dbReference type="ChEBI" id="CHEBI:15378"/>
        <dbReference type="ChEBI" id="CHEBI:30616"/>
        <dbReference type="ChEBI" id="CHEBI:33019"/>
        <dbReference type="ChEBI" id="CHEBI:58315"/>
        <dbReference type="ChEBI" id="CHEBI:78442"/>
        <dbReference type="ChEBI" id="CHEBI:78536"/>
        <dbReference type="ChEBI" id="CHEBI:456215"/>
        <dbReference type="EC" id="6.1.1.1"/>
    </reaction>
</comment>
<evidence type="ECO:0000256" key="2">
    <source>
        <dbReference type="ARBA" id="ARBA00022741"/>
    </source>
</evidence>
<accession>A0A9P5SU84</accession>
<keyword evidence="3" id="KW-0067">ATP-binding</keyword>
<keyword evidence="8" id="KW-1185">Reference proteome</keyword>
<protein>
    <submittedName>
        <fullName evidence="7">Tyrosyl-tRNA synthetase</fullName>
    </submittedName>
</protein>
<evidence type="ECO:0000256" key="3">
    <source>
        <dbReference type="ARBA" id="ARBA00022840"/>
    </source>
</evidence>
<keyword evidence="4" id="KW-0648">Protein biosynthesis</keyword>
<dbReference type="EMBL" id="JAAAUY010000009">
    <property type="protein sequence ID" value="KAF9338100.1"/>
    <property type="molecule type" value="Genomic_DNA"/>
</dbReference>
<dbReference type="GO" id="GO:0005524">
    <property type="term" value="F:ATP binding"/>
    <property type="evidence" value="ECO:0007669"/>
    <property type="project" value="UniProtKB-KW"/>
</dbReference>
<dbReference type="Proteomes" id="UP000696485">
    <property type="component" value="Unassembled WGS sequence"/>
</dbReference>
<proteinExistence type="predicted"/>
<evidence type="ECO:0000256" key="1">
    <source>
        <dbReference type="ARBA" id="ARBA00022598"/>
    </source>
</evidence>
<keyword evidence="2" id="KW-0547">Nucleotide-binding</keyword>
<sequence length="89" mass="10349">MSTATLAQNVAEIDVQFQRFILRGRAYAERRGYTIAGSGGKFKVVNNRTWNSVKSRLESPQGIIFTYFTYQLLQAHDFWHLFREDGCRI</sequence>
<name>A0A9P5SU84_9FUNG</name>
<organism evidence="7 8">
    <name type="scientific">Podila minutissima</name>
    <dbReference type="NCBI Taxonomy" id="64525"/>
    <lineage>
        <taxon>Eukaryota</taxon>
        <taxon>Fungi</taxon>
        <taxon>Fungi incertae sedis</taxon>
        <taxon>Mucoromycota</taxon>
        <taxon>Mortierellomycotina</taxon>
        <taxon>Mortierellomycetes</taxon>
        <taxon>Mortierellales</taxon>
        <taxon>Mortierellaceae</taxon>
        <taxon>Podila</taxon>
    </lineage>
</organism>
<dbReference type="InterPro" id="IPR024088">
    <property type="entry name" value="Tyr-tRNA-ligase_bac-type"/>
</dbReference>
<evidence type="ECO:0000313" key="7">
    <source>
        <dbReference type="EMBL" id="KAF9338100.1"/>
    </source>
</evidence>
<evidence type="ECO:0000256" key="5">
    <source>
        <dbReference type="ARBA" id="ARBA00023146"/>
    </source>
</evidence>
<dbReference type="GO" id="GO:0004831">
    <property type="term" value="F:tyrosine-tRNA ligase activity"/>
    <property type="evidence" value="ECO:0007669"/>
    <property type="project" value="UniProtKB-EC"/>
</dbReference>
<dbReference type="PANTHER" id="PTHR11766">
    <property type="entry name" value="TYROSYL-TRNA SYNTHETASE"/>
    <property type="match status" value="1"/>
</dbReference>
<reference evidence="7" key="1">
    <citation type="journal article" date="2020" name="Fungal Divers.">
        <title>Resolving the Mortierellaceae phylogeny through synthesis of multi-gene phylogenetics and phylogenomics.</title>
        <authorList>
            <person name="Vandepol N."/>
            <person name="Liber J."/>
            <person name="Desiro A."/>
            <person name="Na H."/>
            <person name="Kennedy M."/>
            <person name="Barry K."/>
            <person name="Grigoriev I.V."/>
            <person name="Miller A.N."/>
            <person name="O'Donnell K."/>
            <person name="Stajich J.E."/>
            <person name="Bonito G."/>
        </authorList>
    </citation>
    <scope>NUCLEOTIDE SEQUENCE</scope>
    <source>
        <strain evidence="7">NVP1</strain>
    </source>
</reference>
<dbReference type="GO" id="GO:0006418">
    <property type="term" value="P:tRNA aminoacylation for protein translation"/>
    <property type="evidence" value="ECO:0007669"/>
    <property type="project" value="InterPro"/>
</dbReference>
<dbReference type="InterPro" id="IPR014729">
    <property type="entry name" value="Rossmann-like_a/b/a_fold"/>
</dbReference>